<dbReference type="KEGG" id="blag:BLTE_08210"/>
<dbReference type="AlphaFoldDB" id="A0A348FXV3"/>
<proteinExistence type="predicted"/>
<sequence length="175" mass="19253">MSRRPFDMWPYIDRICTGLKDATGYAERGATAAFAYKAAHGLRWAFEYAGVLWIEQVSLPAEQRDRILGLLVCAEAAMRAPLEQVGCSAATTKAAMAAFATLIVMLAETPEQRLSRFDGQGADAMDTVVIFRNAMHSVELTCRILDRARERRRATVDALQPLVSVGTEGALACRR</sequence>
<protein>
    <submittedName>
        <fullName evidence="1">Uncharacterized protein</fullName>
    </submittedName>
</protein>
<evidence type="ECO:0000313" key="2">
    <source>
        <dbReference type="Proteomes" id="UP000266934"/>
    </source>
</evidence>
<evidence type="ECO:0000313" key="1">
    <source>
        <dbReference type="EMBL" id="BBF92136.1"/>
    </source>
</evidence>
<dbReference type="Proteomes" id="UP000266934">
    <property type="component" value="Chromosome"/>
</dbReference>
<name>A0A348FXV3_9HYPH</name>
<gene>
    <name evidence="1" type="ORF">BLTE_08210</name>
</gene>
<reference evidence="1 2" key="1">
    <citation type="submission" date="2018-08" db="EMBL/GenBank/DDBJ databases">
        <title>Complete genome sequencing of Blastochloris tepida GI.</title>
        <authorList>
            <person name="Tsukatani Y."/>
            <person name="Mori H."/>
        </authorList>
    </citation>
    <scope>NUCLEOTIDE SEQUENCE [LARGE SCALE GENOMIC DNA]</scope>
    <source>
        <strain evidence="1 2">GI</strain>
    </source>
</reference>
<keyword evidence="2" id="KW-1185">Reference proteome</keyword>
<organism evidence="1 2">
    <name type="scientific">Blastochloris tepida</name>
    <dbReference type="NCBI Taxonomy" id="2233851"/>
    <lineage>
        <taxon>Bacteria</taxon>
        <taxon>Pseudomonadati</taxon>
        <taxon>Pseudomonadota</taxon>
        <taxon>Alphaproteobacteria</taxon>
        <taxon>Hyphomicrobiales</taxon>
        <taxon>Blastochloridaceae</taxon>
        <taxon>Blastochloris</taxon>
    </lineage>
</organism>
<dbReference type="EMBL" id="AP018907">
    <property type="protein sequence ID" value="BBF92136.1"/>
    <property type="molecule type" value="Genomic_DNA"/>
</dbReference>
<accession>A0A348FXV3</accession>